<sequence>MVLKKKCLNKSLNVIKTLSHYECGGEGTILLKVYRSLVKSKLDYGSIYYGNTDSKMLIIVDTIHNAGLRFSIGTFKSRPIISLLSLMGEPPLQLRRTKLSLNYIVCIISTPDNSTIHLSNKNRFCNIYDYISRLRKPLGLRLQKGFMNINISMGKQPDTFVETTKLHSLTEHLKKITPNIICNNLFNKLIHSSNNNSKIYTDASKTLK</sequence>
<organism evidence="1">
    <name type="scientific">Sipha flava</name>
    <name type="common">yellow sugarcane aphid</name>
    <dbReference type="NCBI Taxonomy" id="143950"/>
    <lineage>
        <taxon>Eukaryota</taxon>
        <taxon>Metazoa</taxon>
        <taxon>Ecdysozoa</taxon>
        <taxon>Arthropoda</taxon>
        <taxon>Hexapoda</taxon>
        <taxon>Insecta</taxon>
        <taxon>Pterygota</taxon>
        <taxon>Neoptera</taxon>
        <taxon>Paraneoptera</taxon>
        <taxon>Hemiptera</taxon>
        <taxon>Sternorrhyncha</taxon>
        <taxon>Aphidomorpha</taxon>
        <taxon>Aphidoidea</taxon>
        <taxon>Aphididae</taxon>
        <taxon>Sipha</taxon>
    </lineage>
</organism>
<dbReference type="AlphaFoldDB" id="A0A2S2Q931"/>
<reference evidence="1" key="1">
    <citation type="submission" date="2018-04" db="EMBL/GenBank/DDBJ databases">
        <title>Transcriptome assembly of Sipha flava.</title>
        <authorList>
            <person name="Scully E.D."/>
            <person name="Geib S.M."/>
            <person name="Palmer N.A."/>
            <person name="Koch K."/>
            <person name="Bradshaw J."/>
            <person name="Heng-Moss T."/>
            <person name="Sarath G."/>
        </authorList>
    </citation>
    <scope>NUCLEOTIDE SEQUENCE</scope>
</reference>
<dbReference type="EMBL" id="GGMS01005046">
    <property type="protein sequence ID" value="MBY74249.1"/>
    <property type="molecule type" value="Transcribed_RNA"/>
</dbReference>
<evidence type="ECO:0008006" key="2">
    <source>
        <dbReference type="Google" id="ProtNLM"/>
    </source>
</evidence>
<dbReference type="OrthoDB" id="6614157at2759"/>
<gene>
    <name evidence="1" type="ORF">g.30305</name>
</gene>
<name>A0A2S2Q931_9HEMI</name>
<evidence type="ECO:0000313" key="1">
    <source>
        <dbReference type="EMBL" id="MBY74249.1"/>
    </source>
</evidence>
<accession>A0A2S2Q931</accession>
<proteinExistence type="predicted"/>
<protein>
    <recommendedName>
        <fullName evidence="2">RNA-directed DNA polymerase</fullName>
    </recommendedName>
</protein>